<dbReference type="InterPro" id="IPR001296">
    <property type="entry name" value="Glyco_trans_1"/>
</dbReference>
<accession>A0ABX1R1W2</accession>
<dbReference type="Gene3D" id="3.40.50.2000">
    <property type="entry name" value="Glycogen Phosphorylase B"/>
    <property type="match status" value="2"/>
</dbReference>
<organism evidence="3 4">
    <name type="scientific">Alteromonas ponticola</name>
    <dbReference type="NCBI Taxonomy" id="2720613"/>
    <lineage>
        <taxon>Bacteria</taxon>
        <taxon>Pseudomonadati</taxon>
        <taxon>Pseudomonadota</taxon>
        <taxon>Gammaproteobacteria</taxon>
        <taxon>Alteromonadales</taxon>
        <taxon>Alteromonadaceae</taxon>
        <taxon>Alteromonas/Salinimonas group</taxon>
        <taxon>Alteromonas</taxon>
    </lineage>
</organism>
<comment type="caution">
    <text evidence="3">The sequence shown here is derived from an EMBL/GenBank/DDBJ whole genome shotgun (WGS) entry which is preliminary data.</text>
</comment>
<sequence length="373" mass="41167">MDKKVLVVVDKSDGKLAPSETFLRSHIRELAFEDCALIGSKGRRYIFKSGKVLQNQSLLAKAFSRLLNVFSKTHPLSEPQAIKRFIIRNNIDLVLAEYGSTGVHVMDACAAAEVPFIVHFHGWDAYTDYMLETFGDAYQVMFKRAAKVVAVSRHMKSQLVAIGCPENKIAVIPCGADLPAELAKSTYQPVKKFIMVGRLTPKKGPLNSLKAFKEVVSSFPHVKLDIIGDGQLKQEIESFIAEHALEDNVTLLGPLDHDKVVKHLLDSDCFLQHSVVSENNDHEGTPVGVLEAMMIGLPVIATRHGGISDVMTHEESGILINEHDIESMQHYMKLLVSDPAMAESIGRKGRDTALERHTAAISIANLKTTIEHV</sequence>
<proteinExistence type="predicted"/>
<dbReference type="CDD" id="cd03801">
    <property type="entry name" value="GT4_PimA-like"/>
    <property type="match status" value="1"/>
</dbReference>
<evidence type="ECO:0000313" key="4">
    <source>
        <dbReference type="Proteomes" id="UP000709336"/>
    </source>
</evidence>
<dbReference type="EMBL" id="JAATNW010000002">
    <property type="protein sequence ID" value="NMH59062.1"/>
    <property type="molecule type" value="Genomic_DNA"/>
</dbReference>
<dbReference type="RefSeq" id="WP_169209641.1">
    <property type="nucleotide sequence ID" value="NZ_JAATNW010000002.1"/>
</dbReference>
<dbReference type="Proteomes" id="UP000709336">
    <property type="component" value="Unassembled WGS sequence"/>
</dbReference>
<feature type="domain" description="Glycosyltransferase subfamily 4-like N-terminal" evidence="2">
    <location>
        <begin position="74"/>
        <end position="178"/>
    </location>
</feature>
<name>A0ABX1R1W2_9ALTE</name>
<gene>
    <name evidence="3" type="ORF">HCJ96_03385</name>
</gene>
<dbReference type="Pfam" id="PF00534">
    <property type="entry name" value="Glycos_transf_1"/>
    <property type="match status" value="1"/>
</dbReference>
<evidence type="ECO:0000259" key="2">
    <source>
        <dbReference type="Pfam" id="PF13439"/>
    </source>
</evidence>
<dbReference type="Pfam" id="PF13439">
    <property type="entry name" value="Glyco_transf_4"/>
    <property type="match status" value="1"/>
</dbReference>
<evidence type="ECO:0000313" key="3">
    <source>
        <dbReference type="EMBL" id="NMH59062.1"/>
    </source>
</evidence>
<reference evidence="3 4" key="1">
    <citation type="submission" date="2020-03" db="EMBL/GenBank/DDBJ databases">
        <title>Alteromonas ponticola sp. nov., isolated from seawater.</title>
        <authorList>
            <person name="Yoon J.-H."/>
            <person name="Kim Y.-O."/>
        </authorList>
    </citation>
    <scope>NUCLEOTIDE SEQUENCE [LARGE SCALE GENOMIC DNA]</scope>
    <source>
        <strain evidence="3 4">MYP5</strain>
    </source>
</reference>
<dbReference type="InterPro" id="IPR028098">
    <property type="entry name" value="Glyco_trans_4-like_N"/>
</dbReference>
<feature type="domain" description="Glycosyl transferase family 1" evidence="1">
    <location>
        <begin position="190"/>
        <end position="351"/>
    </location>
</feature>
<keyword evidence="4" id="KW-1185">Reference proteome</keyword>
<dbReference type="SUPFAM" id="SSF53756">
    <property type="entry name" value="UDP-Glycosyltransferase/glycogen phosphorylase"/>
    <property type="match status" value="1"/>
</dbReference>
<evidence type="ECO:0000259" key="1">
    <source>
        <dbReference type="Pfam" id="PF00534"/>
    </source>
</evidence>
<dbReference type="PANTHER" id="PTHR12526">
    <property type="entry name" value="GLYCOSYLTRANSFERASE"/>
    <property type="match status" value="1"/>
</dbReference>
<protein>
    <submittedName>
        <fullName evidence="3">Glycosyltransferase family 4 protein</fullName>
    </submittedName>
</protein>